<dbReference type="InterPro" id="IPR015422">
    <property type="entry name" value="PyrdxlP-dep_Trfase_small"/>
</dbReference>
<dbReference type="InterPro" id="IPR015424">
    <property type="entry name" value="PyrdxlP-dep_Trfase"/>
</dbReference>
<evidence type="ECO:0000313" key="4">
    <source>
        <dbReference type="Proteomes" id="UP000644693"/>
    </source>
</evidence>
<evidence type="ECO:0000256" key="1">
    <source>
        <dbReference type="ARBA" id="ARBA00022898"/>
    </source>
</evidence>
<accession>A0A918XE80</accession>
<feature type="domain" description="Aminotransferase class V" evidence="2">
    <location>
        <begin position="29"/>
        <end position="434"/>
    </location>
</feature>
<dbReference type="AlphaFoldDB" id="A0A918XE80"/>
<dbReference type="SUPFAM" id="SSF53383">
    <property type="entry name" value="PLP-dependent transferases"/>
    <property type="match status" value="1"/>
</dbReference>
<dbReference type="Proteomes" id="UP000644693">
    <property type="component" value="Unassembled WGS sequence"/>
</dbReference>
<dbReference type="PANTHER" id="PTHR43686:SF1">
    <property type="entry name" value="AMINOTRAN_5 DOMAIN-CONTAINING PROTEIN"/>
    <property type="match status" value="1"/>
</dbReference>
<reference evidence="3" key="2">
    <citation type="submission" date="2020-09" db="EMBL/GenBank/DDBJ databases">
        <authorList>
            <person name="Sun Q."/>
            <person name="Kim S."/>
        </authorList>
    </citation>
    <scope>NUCLEOTIDE SEQUENCE</scope>
    <source>
        <strain evidence="3">KCTC 23430</strain>
    </source>
</reference>
<dbReference type="Gene3D" id="3.40.640.10">
    <property type="entry name" value="Type I PLP-dependent aspartate aminotransferase-like (Major domain)"/>
    <property type="match status" value="1"/>
</dbReference>
<evidence type="ECO:0000259" key="2">
    <source>
        <dbReference type="Pfam" id="PF00266"/>
    </source>
</evidence>
<comment type="caution">
    <text evidence="3">The sequence shown here is derived from an EMBL/GenBank/DDBJ whole genome shotgun (WGS) entry which is preliminary data.</text>
</comment>
<dbReference type="Gene3D" id="3.90.1150.10">
    <property type="entry name" value="Aspartate Aminotransferase, domain 1"/>
    <property type="match status" value="1"/>
</dbReference>
<keyword evidence="4" id="KW-1185">Reference proteome</keyword>
<protein>
    <submittedName>
        <fullName evidence="3">Aminotransferase</fullName>
    </submittedName>
</protein>
<dbReference type="EMBL" id="BMYM01000001">
    <property type="protein sequence ID" value="GHD26756.1"/>
    <property type="molecule type" value="Genomic_DNA"/>
</dbReference>
<organism evidence="3 4">
    <name type="scientific">Parahalioglobus pacificus</name>
    <dbReference type="NCBI Taxonomy" id="930806"/>
    <lineage>
        <taxon>Bacteria</taxon>
        <taxon>Pseudomonadati</taxon>
        <taxon>Pseudomonadota</taxon>
        <taxon>Gammaproteobacteria</taxon>
        <taxon>Cellvibrionales</taxon>
        <taxon>Halieaceae</taxon>
        <taxon>Parahalioglobus</taxon>
    </lineage>
</organism>
<keyword evidence="3" id="KW-0808">Transferase</keyword>
<keyword evidence="1" id="KW-0663">Pyridoxal phosphate</keyword>
<dbReference type="Pfam" id="PF00266">
    <property type="entry name" value="Aminotran_5"/>
    <property type="match status" value="1"/>
</dbReference>
<dbReference type="PANTHER" id="PTHR43686">
    <property type="entry name" value="SULFURTRANSFERASE-RELATED"/>
    <property type="match status" value="1"/>
</dbReference>
<gene>
    <name evidence="3" type="ORF">GCM10007053_04090</name>
</gene>
<dbReference type="InterPro" id="IPR015421">
    <property type="entry name" value="PyrdxlP-dep_Trfase_major"/>
</dbReference>
<dbReference type="GO" id="GO:0008483">
    <property type="term" value="F:transaminase activity"/>
    <property type="evidence" value="ECO:0007669"/>
    <property type="project" value="UniProtKB-KW"/>
</dbReference>
<sequence>MSEIIEHIRNDIIGDKDPVHTPYGVKPMVYADYTASGRALRSIERRIVSDVLPSYANTHTEASYTGARTTALREQARSVIHAAVGGSEQDKVIFCGSGATGAINRLIACMGLQGGDACDGKRTDAPVVFIGPYEHHSNELPWRESVAEVVVIPADASGMIDQNALAGALEQHADRCLKIGSFSAASNVTGIKSDVEGITALLKQHNALAFWDYAAAAPYVTISMNGPAPLDAVFISTHKFIGGPATPGVLVVKEALLSNAVPAVVGGGTVAYVSPDSHHYVADVERREEGGTPAIIESIRAGMVFALKEQVGVKTIEERESQFIARALSRLDEHPSIEILGSTERQRLAILSLRIKHRGKDLHYGFVVALLNDLFGIQARGGCSCAGPYGHQLLSIDASASERIAQRVLAGDFAQRPGWVRLSFNYFIDDAEFDYLLSAIELIAEHGWRLLPDYNYCTHTGVWRHDDAVGQPSISELFTPEFAQTDAAPATQAEHWQPQHLLQQARDILLCASATGAGPVSLSESSNAEPSVPVSHADWFLTAQDVQTAQGR</sequence>
<keyword evidence="3" id="KW-0032">Aminotransferase</keyword>
<proteinExistence type="predicted"/>
<evidence type="ECO:0000313" key="3">
    <source>
        <dbReference type="EMBL" id="GHD26756.1"/>
    </source>
</evidence>
<dbReference type="InterPro" id="IPR000192">
    <property type="entry name" value="Aminotrans_V_dom"/>
</dbReference>
<dbReference type="RefSeq" id="WP_189474699.1">
    <property type="nucleotide sequence ID" value="NZ_BMYM01000001.1"/>
</dbReference>
<reference evidence="3" key="1">
    <citation type="journal article" date="2014" name="Int. J. Syst. Evol. Microbiol.">
        <title>Complete genome sequence of Corynebacterium casei LMG S-19264T (=DSM 44701T), isolated from a smear-ripened cheese.</title>
        <authorList>
            <consortium name="US DOE Joint Genome Institute (JGI-PGF)"/>
            <person name="Walter F."/>
            <person name="Albersmeier A."/>
            <person name="Kalinowski J."/>
            <person name="Ruckert C."/>
        </authorList>
    </citation>
    <scope>NUCLEOTIDE SEQUENCE</scope>
    <source>
        <strain evidence="3">KCTC 23430</strain>
    </source>
</reference>
<name>A0A918XE80_9GAMM</name>